<evidence type="ECO:0000313" key="4">
    <source>
        <dbReference type="Proteomes" id="UP000236740"/>
    </source>
</evidence>
<name>A0A1H6CC19_9EURY</name>
<keyword evidence="1" id="KW-0812">Transmembrane</keyword>
<sequence length="490" mass="54816">MATVQGAFIGIVFSIFVLASQVSATQFTPLTLEQLSKSRGFALLLGFYIFSILTDIYLMQSLSVPISLPYFPQDWNLALAVGAGLMTGSLFSLLIARQLLAELTTPEHLLERTADSVSRETFLRSEQEEGSRPTPPERTPLFTIERILITAHKNGDEFTVQQAIHQLWRGVDRILTPSSHLKPECLANSPPSHVENIDIELLLDHWSTAVTYGTKGTQERVQQTITAHRYILETLIRAERVPEAIEELSNLYELAIASLDQSGNNSILSEYQALSSTIADHESSELLSRIITHHAEFVEMEVGALQAAGGSELDGLDDVLLSDILCNYIELLEDVWESELSSSTNRQRTDLIINQMTSDLESIFETFDEHPNPGPHKQTLLTELQDRLIHASSTISTNAEQPIERYITLVAEVSLSLDRDPDTVARSLNKKVKNDSDRQRVLNQQLKNWSSKDTYQSEFEVLAINKEEITEFVESIATEISSLEAETTTE</sequence>
<feature type="transmembrane region" description="Helical" evidence="1">
    <location>
        <begin position="40"/>
        <end position="58"/>
    </location>
</feature>
<accession>A0A1H6CC19</accession>
<geneLocation type="plasmid" evidence="2">
    <name>unnamed3</name>
</geneLocation>
<keyword evidence="1" id="KW-1133">Transmembrane helix</keyword>
<evidence type="ECO:0000313" key="3">
    <source>
        <dbReference type="EMBL" id="SEG70521.1"/>
    </source>
</evidence>
<gene>
    <name evidence="2" type="ORF">DV707_18080</name>
    <name evidence="3" type="ORF">SAMN04488133_3330</name>
</gene>
<dbReference type="InterPro" id="IPR018723">
    <property type="entry name" value="DUF2254_membrane"/>
</dbReference>
<reference evidence="3 4" key="1">
    <citation type="submission" date="2016-10" db="EMBL/GenBank/DDBJ databases">
        <authorList>
            <person name="de Groot N.N."/>
        </authorList>
    </citation>
    <scope>NUCLEOTIDE SEQUENCE [LARGE SCALE GENOMIC DNA]</scope>
    <source>
        <strain evidence="3 4">CGMCC 1.10331</strain>
    </source>
</reference>
<dbReference type="EMBL" id="FNVN01000007">
    <property type="protein sequence ID" value="SEG70521.1"/>
    <property type="molecule type" value="Genomic_DNA"/>
</dbReference>
<keyword evidence="2" id="KW-0614">Plasmid</keyword>
<dbReference type="AlphaFoldDB" id="A0A1H6CC19"/>
<reference evidence="2 5" key="2">
    <citation type="journal article" date="2019" name="Nat. Commun.">
        <title>A new type of DNA phosphorothioation-based antiviral system in archaea.</title>
        <authorList>
            <person name="Xiong L."/>
            <person name="Liu S."/>
            <person name="Chen S."/>
            <person name="Xiao Y."/>
            <person name="Zhu B."/>
            <person name="Gao Y."/>
            <person name="Zhang Y."/>
            <person name="Chen B."/>
            <person name="Luo J."/>
            <person name="Deng Z."/>
            <person name="Chen X."/>
            <person name="Wang L."/>
            <person name="Chen S."/>
        </authorList>
    </citation>
    <scope>NUCLEOTIDE SEQUENCE [LARGE SCALE GENOMIC DNA]</scope>
    <source>
        <strain evidence="2 5">CGMCC 1.10331</strain>
        <plasmid evidence="2 5">unnamed3</plasmid>
    </source>
</reference>
<dbReference type="Proteomes" id="UP000236740">
    <property type="component" value="Unassembled WGS sequence"/>
</dbReference>
<keyword evidence="4" id="KW-1185">Reference proteome</keyword>
<organism evidence="3 4">
    <name type="scientific">Halobellus limi</name>
    <dbReference type="NCBI Taxonomy" id="699433"/>
    <lineage>
        <taxon>Archaea</taxon>
        <taxon>Methanobacteriati</taxon>
        <taxon>Methanobacteriota</taxon>
        <taxon>Stenosarchaea group</taxon>
        <taxon>Halobacteria</taxon>
        <taxon>Halobacteriales</taxon>
        <taxon>Haloferacaceae</taxon>
        <taxon>Halobellus</taxon>
    </lineage>
</organism>
<dbReference type="Pfam" id="PF10011">
    <property type="entry name" value="DUF2254"/>
    <property type="match status" value="1"/>
</dbReference>
<evidence type="ECO:0000313" key="5">
    <source>
        <dbReference type="Proteomes" id="UP000296733"/>
    </source>
</evidence>
<protein>
    <submittedName>
        <fullName evidence="2">DUF2254 domain-containing protein</fullName>
    </submittedName>
    <submittedName>
        <fullName evidence="3">Predicted membrane protein</fullName>
    </submittedName>
</protein>
<evidence type="ECO:0000256" key="1">
    <source>
        <dbReference type="SAM" id="Phobius"/>
    </source>
</evidence>
<dbReference type="KEGG" id="hlm:DV707_18080"/>
<evidence type="ECO:0000313" key="2">
    <source>
        <dbReference type="EMBL" id="QCC49638.1"/>
    </source>
</evidence>
<dbReference type="EMBL" id="CP031314">
    <property type="protein sequence ID" value="QCC49638.1"/>
    <property type="molecule type" value="Genomic_DNA"/>
</dbReference>
<feature type="transmembrane region" description="Helical" evidence="1">
    <location>
        <begin position="78"/>
        <end position="96"/>
    </location>
</feature>
<keyword evidence="1" id="KW-0472">Membrane</keyword>
<dbReference type="Proteomes" id="UP000296733">
    <property type="component" value="Plasmid unnamed3"/>
</dbReference>
<proteinExistence type="predicted"/>